<evidence type="ECO:0000259" key="9">
    <source>
        <dbReference type="Pfam" id="PF03442"/>
    </source>
</evidence>
<dbReference type="PIRSF" id="PIRSF001043">
    <property type="entry name" value="Endoglucanase_B"/>
    <property type="match status" value="1"/>
</dbReference>
<dbReference type="SUPFAM" id="SSF81296">
    <property type="entry name" value="E set domains"/>
    <property type="match status" value="1"/>
</dbReference>
<evidence type="ECO:0000256" key="3">
    <source>
        <dbReference type="ARBA" id="ARBA00023001"/>
    </source>
</evidence>
<feature type="domain" description="Endoglucanase B carbohydrate binding" evidence="10">
    <location>
        <begin position="494"/>
        <end position="598"/>
    </location>
</feature>
<evidence type="ECO:0000256" key="7">
    <source>
        <dbReference type="RuleBase" id="RU361153"/>
    </source>
</evidence>
<dbReference type="InterPro" id="IPR014756">
    <property type="entry name" value="Ig_E-set"/>
</dbReference>
<evidence type="ECO:0000313" key="11">
    <source>
        <dbReference type="EMBL" id="KUO16472.1"/>
    </source>
</evidence>
<dbReference type="PANTHER" id="PTHR31297:SF17">
    <property type="entry name" value="ENDOGLUCANASE"/>
    <property type="match status" value="1"/>
</dbReference>
<dbReference type="GO" id="GO:0009986">
    <property type="term" value="C:cell surface"/>
    <property type="evidence" value="ECO:0007669"/>
    <property type="project" value="TreeGrafter"/>
</dbReference>
<dbReference type="InterPro" id="IPR040946">
    <property type="entry name" value="CBM46"/>
</dbReference>
<dbReference type="PANTHER" id="PTHR31297">
    <property type="entry name" value="GLUCAN ENDO-1,6-BETA-GLUCOSIDASE B"/>
    <property type="match status" value="1"/>
</dbReference>
<evidence type="ECO:0000256" key="6">
    <source>
        <dbReference type="ARBA" id="ARBA00023326"/>
    </source>
</evidence>
<dbReference type="GO" id="GO:0030245">
    <property type="term" value="P:cellulose catabolic process"/>
    <property type="evidence" value="ECO:0007669"/>
    <property type="project" value="UniProtKB-KW"/>
</dbReference>
<dbReference type="RefSeq" id="WP_067029994.1">
    <property type="nucleotide sequence ID" value="NZ_KQ949105.1"/>
</dbReference>
<dbReference type="InterPro" id="IPR050386">
    <property type="entry name" value="Glycosyl_hydrolase_5"/>
</dbReference>
<feature type="domain" description="Glycoside hydrolase family 5" evidence="8">
    <location>
        <begin position="96"/>
        <end position="354"/>
    </location>
</feature>
<dbReference type="EMBL" id="LMXB01000087">
    <property type="protein sequence ID" value="KUO16472.1"/>
    <property type="molecule type" value="Genomic_DNA"/>
</dbReference>
<keyword evidence="4" id="KW-0119">Carbohydrate metabolism</keyword>
<evidence type="ECO:0000256" key="1">
    <source>
        <dbReference type="ARBA" id="ARBA00022729"/>
    </source>
</evidence>
<dbReference type="InterPro" id="IPR013783">
    <property type="entry name" value="Ig-like_fold"/>
</dbReference>
<dbReference type="GO" id="GO:0005576">
    <property type="term" value="C:extracellular region"/>
    <property type="evidence" value="ECO:0007669"/>
    <property type="project" value="TreeGrafter"/>
</dbReference>
<feature type="domain" description="Carbohydrate binding X2" evidence="9">
    <location>
        <begin position="405"/>
        <end position="490"/>
    </location>
</feature>
<dbReference type="InterPro" id="IPR005102">
    <property type="entry name" value="Carbo-bd_X2"/>
</dbReference>
<evidence type="ECO:0000313" key="12">
    <source>
        <dbReference type="Proteomes" id="UP000053260"/>
    </source>
</evidence>
<dbReference type="Gene3D" id="3.20.20.80">
    <property type="entry name" value="Glycosidases"/>
    <property type="match status" value="1"/>
</dbReference>
<dbReference type="Proteomes" id="UP000053260">
    <property type="component" value="Unassembled WGS sequence"/>
</dbReference>
<proteinExistence type="inferred from homology"/>
<dbReference type="STRING" id="909626.AQJ91_35810"/>
<dbReference type="Gene3D" id="2.60.40.10">
    <property type="entry name" value="Immunoglobulins"/>
    <property type="match status" value="1"/>
</dbReference>
<dbReference type="InterPro" id="IPR001547">
    <property type="entry name" value="Glyco_hydro_5"/>
</dbReference>
<accession>A0A124IDX0</accession>
<dbReference type="Pfam" id="PF00150">
    <property type="entry name" value="Cellulase"/>
    <property type="match status" value="1"/>
</dbReference>
<keyword evidence="12" id="KW-1185">Reference proteome</keyword>
<dbReference type="SUPFAM" id="SSF51445">
    <property type="entry name" value="(Trans)glycosidases"/>
    <property type="match status" value="1"/>
</dbReference>
<dbReference type="Pfam" id="PF03442">
    <property type="entry name" value="CBM_X2"/>
    <property type="match status" value="1"/>
</dbReference>
<keyword evidence="1" id="KW-0732">Signal</keyword>
<reference evidence="11 12" key="1">
    <citation type="submission" date="2015-10" db="EMBL/GenBank/DDBJ databases">
        <title>Draft genome sequence of Streptomyces sp. RV15, isolated from a marine sponge.</title>
        <authorList>
            <person name="Ruckert C."/>
            <person name="Abdelmohsen U.R."/>
            <person name="Winkler A."/>
            <person name="Hentschel U."/>
            <person name="Kalinowski J."/>
            <person name="Kampfer P."/>
            <person name="Glaeser S."/>
        </authorList>
    </citation>
    <scope>NUCLEOTIDE SEQUENCE [LARGE SCALE GENOMIC DNA]</scope>
    <source>
        <strain evidence="11 12">RV15</strain>
    </source>
</reference>
<sequence>MHSTLPRSIRWRVRLTVAALLALLVAGTGGTLPTSARAATNCRAAQTSCAAGVDSVQSAGARRQPASKVPHSAMAAVAEMQPGTNIGNTLDAIPDETSWGNPPITKALFDAIRADGFNSVRIPVTWTDHQGPGPNYTIDPVFMNRVKQVVDWALADGLYVVLNVHHDSWQWIMKMPTDHDGVRTRFDRTWTQIADTFKNHPDKLVLEAVNEPQFEGFGDAEATPLLNELIKSFHTIVRQSGGNNTTRLLELPTLGNAPDAARMDALYTIIQSLNDPRLIASVHFYGYWPFSVNIAGGTRFDDNVVQDMNTAFGLMNSKFVARGIPVVLGEYSLLSYPDYTQPASVEYGEALKYFEALGHQARINGVTTQLWDAGSFLNRETLQQRDPVLFAQLKSSWTTRSGTASSDLVFVRKSAPITDQTLTLNPNGTSFRSLKQGNTTLVQGQDYTLSGNQLTLKAAALTRLVGDRAYGVNTTLQAHFSQGVPWPIRVITNDTPVLSNATGTTDSFAVPAQFRGDLLATMEAKYADGSNAGPAEWTSYKEFNKSFSPRYADNRITLTSAFFAEVADGKPVTLTFHFWSSDTVTYQVTKSGSTVTGTTS</sequence>
<keyword evidence="3" id="KW-0136">Cellulose degradation</keyword>
<comment type="similarity">
    <text evidence="7">Belongs to the glycosyl hydrolase 5 (cellulase A) family.</text>
</comment>
<gene>
    <name evidence="11" type="ORF">AQJ91_35810</name>
</gene>
<name>A0A124IDX0_9ACTN</name>
<comment type="caution">
    <text evidence="11">The sequence shown here is derived from an EMBL/GenBank/DDBJ whole genome shotgun (WGS) entry which is preliminary data.</text>
</comment>
<organism evidence="11 12">
    <name type="scientific">Streptomyces dysideae</name>
    <dbReference type="NCBI Taxonomy" id="909626"/>
    <lineage>
        <taxon>Bacteria</taxon>
        <taxon>Bacillati</taxon>
        <taxon>Actinomycetota</taxon>
        <taxon>Actinomycetes</taxon>
        <taxon>Kitasatosporales</taxon>
        <taxon>Streptomycetaceae</taxon>
        <taxon>Streptomyces</taxon>
    </lineage>
</organism>
<keyword evidence="6" id="KW-0624">Polysaccharide degradation</keyword>
<dbReference type="InterPro" id="IPR016282">
    <property type="entry name" value="Glyco_hydro_5_endoGlcnase_B"/>
</dbReference>
<dbReference type="InterPro" id="IPR017853">
    <property type="entry name" value="GH"/>
</dbReference>
<protein>
    <submittedName>
        <fullName evidence="11">Cellulase</fullName>
    </submittedName>
</protein>
<evidence type="ECO:0000256" key="5">
    <source>
        <dbReference type="ARBA" id="ARBA00023295"/>
    </source>
</evidence>
<evidence type="ECO:0000256" key="2">
    <source>
        <dbReference type="ARBA" id="ARBA00022801"/>
    </source>
</evidence>
<dbReference type="SMR" id="A0A124IDX0"/>
<dbReference type="Pfam" id="PF18448">
    <property type="entry name" value="CBM46"/>
    <property type="match status" value="1"/>
</dbReference>
<dbReference type="AlphaFoldDB" id="A0A124IDX0"/>
<keyword evidence="2 7" id="KW-0378">Hydrolase</keyword>
<evidence type="ECO:0000259" key="10">
    <source>
        <dbReference type="Pfam" id="PF18448"/>
    </source>
</evidence>
<dbReference type="GO" id="GO:0008422">
    <property type="term" value="F:beta-glucosidase activity"/>
    <property type="evidence" value="ECO:0007669"/>
    <property type="project" value="TreeGrafter"/>
</dbReference>
<keyword evidence="5 7" id="KW-0326">Glycosidase</keyword>
<evidence type="ECO:0000259" key="8">
    <source>
        <dbReference type="Pfam" id="PF00150"/>
    </source>
</evidence>
<evidence type="ECO:0000256" key="4">
    <source>
        <dbReference type="ARBA" id="ARBA00023277"/>
    </source>
</evidence>